<gene>
    <name evidence="2" type="ORF">NESM_000155400</name>
</gene>
<evidence type="ECO:0000313" key="2">
    <source>
        <dbReference type="EMBL" id="KAK7200961.1"/>
    </source>
</evidence>
<feature type="compositionally biased region" description="Basic and acidic residues" evidence="1">
    <location>
        <begin position="203"/>
        <end position="215"/>
    </location>
</feature>
<organism evidence="2 3">
    <name type="scientific">Novymonas esmeraldas</name>
    <dbReference type="NCBI Taxonomy" id="1808958"/>
    <lineage>
        <taxon>Eukaryota</taxon>
        <taxon>Discoba</taxon>
        <taxon>Euglenozoa</taxon>
        <taxon>Kinetoplastea</taxon>
        <taxon>Metakinetoplastina</taxon>
        <taxon>Trypanosomatida</taxon>
        <taxon>Trypanosomatidae</taxon>
        <taxon>Novymonas</taxon>
    </lineage>
</organism>
<feature type="compositionally biased region" description="Polar residues" evidence="1">
    <location>
        <begin position="222"/>
        <end position="232"/>
    </location>
</feature>
<proteinExistence type="predicted"/>
<feature type="compositionally biased region" description="Low complexity" evidence="1">
    <location>
        <begin position="175"/>
        <end position="197"/>
    </location>
</feature>
<feature type="compositionally biased region" description="Low complexity" evidence="1">
    <location>
        <begin position="277"/>
        <end position="289"/>
    </location>
</feature>
<comment type="caution">
    <text evidence="2">The sequence shown here is derived from an EMBL/GenBank/DDBJ whole genome shotgun (WGS) entry which is preliminary data.</text>
</comment>
<dbReference type="AlphaFoldDB" id="A0AAW0F5L1"/>
<reference evidence="2 3" key="1">
    <citation type="journal article" date="2021" name="MBio">
        <title>A New Model Trypanosomatid, Novymonas esmeraldas: Genomic Perception of Its 'Candidatus Pandoraea novymonadis' Endosymbiont.</title>
        <authorList>
            <person name="Zakharova A."/>
            <person name="Saura A."/>
            <person name="Butenko A."/>
            <person name="Podesvova L."/>
            <person name="Warmusova S."/>
            <person name="Kostygov A.Y."/>
            <person name="Nenarokova A."/>
            <person name="Lukes J."/>
            <person name="Opperdoes F.R."/>
            <person name="Yurchenko V."/>
        </authorList>
    </citation>
    <scope>NUCLEOTIDE SEQUENCE [LARGE SCALE GENOMIC DNA]</scope>
    <source>
        <strain evidence="2 3">E262AT.01</strain>
    </source>
</reference>
<accession>A0AAW0F5L1</accession>
<feature type="region of interest" description="Disordered" evidence="1">
    <location>
        <begin position="271"/>
        <end position="295"/>
    </location>
</feature>
<keyword evidence="3" id="KW-1185">Reference proteome</keyword>
<evidence type="ECO:0000256" key="1">
    <source>
        <dbReference type="SAM" id="MobiDB-lite"/>
    </source>
</evidence>
<feature type="region of interest" description="Disordered" evidence="1">
    <location>
        <begin position="1"/>
        <end position="29"/>
    </location>
</feature>
<feature type="region of interest" description="Disordered" evidence="1">
    <location>
        <begin position="137"/>
        <end position="241"/>
    </location>
</feature>
<dbReference type="Proteomes" id="UP001430356">
    <property type="component" value="Unassembled WGS sequence"/>
</dbReference>
<name>A0AAW0F5L1_9TRYP</name>
<sequence>MDRRPLLAGGREDTAQEREERQQPRRGDAVSVLVDVDNGDPSGVTPGGGTGSDTRCSFFSSLSFSAWSASAPTAASRGYARRSAAATALLRPLQRLRLLCGAGRGCCGLRSAFGLDDEDEDNGSGAIVTMSANTLRETGSSGNAQHGKDGRHAATPTSPHTGGSGRGSHTHRQYAPPRTRSSAARSVAGASGVSTSPTQSGRLLRDEGHMQRSDSLDDGSVAGSSTPPSSVSFHRHGDSDGGHLVMQRGVLMRVAADGTYVRVPELQACSGGGGRGQLAAAAAPSSSLRAGEDEGESRGTHAVAAVLHSLEALRQPLHTLEQLSATLAACAPHLPLRVEVETDLNSATAIPAAASPVETTTVDAAPATPPSLSAALLPAVPLCVHVLGPVQACPTAQALRTLEDVLLEDCDGSRLSLCALHCADLDLRRATAGEDGDEPRRPATAAVLRARSNPFLDLLGSPAVEVDVGAFAAAAAVPPVLVFVQHLVAARSAQLTTLHFTRCHVAPHDMGRALPLPLATVRRLRFEQCSLTPAHLDALVALARHQDVVSTTRHSRSFGVLEELQLSGAMTPECISGLLDYVEEQQEQQQQLLHGASGCIRSISLRQVHVPTTVVRAAREHPLVRANEGRIAVVGTHT</sequence>
<protein>
    <submittedName>
        <fullName evidence="2">Uncharacterized protein</fullName>
    </submittedName>
</protein>
<dbReference type="EMBL" id="JAECZO010000010">
    <property type="protein sequence ID" value="KAK7200961.1"/>
    <property type="molecule type" value="Genomic_DNA"/>
</dbReference>
<feature type="compositionally biased region" description="Basic and acidic residues" evidence="1">
    <location>
        <begin position="1"/>
        <end position="28"/>
    </location>
</feature>
<evidence type="ECO:0000313" key="3">
    <source>
        <dbReference type="Proteomes" id="UP001430356"/>
    </source>
</evidence>